<dbReference type="GO" id="GO:0016787">
    <property type="term" value="F:hydrolase activity"/>
    <property type="evidence" value="ECO:0007669"/>
    <property type="project" value="UniProtKB-KW"/>
</dbReference>
<keyword evidence="3" id="KW-0378">Hydrolase</keyword>
<gene>
    <name evidence="6" type="ORF">MNBD_ALPHA08-1974</name>
</gene>
<dbReference type="SUPFAM" id="SSF56281">
    <property type="entry name" value="Metallo-hydrolase/oxidoreductase"/>
    <property type="match status" value="1"/>
</dbReference>
<feature type="domain" description="Metallo-beta-lactamase" evidence="5">
    <location>
        <begin position="19"/>
        <end position="199"/>
    </location>
</feature>
<proteinExistence type="predicted"/>
<evidence type="ECO:0000256" key="2">
    <source>
        <dbReference type="ARBA" id="ARBA00022723"/>
    </source>
</evidence>
<reference evidence="6" key="1">
    <citation type="submission" date="2018-06" db="EMBL/GenBank/DDBJ databases">
        <authorList>
            <person name="Zhirakovskaya E."/>
        </authorList>
    </citation>
    <scope>NUCLEOTIDE SEQUENCE</scope>
</reference>
<dbReference type="SMART" id="SM00849">
    <property type="entry name" value="Lactamase_B"/>
    <property type="match status" value="1"/>
</dbReference>
<sequence>MNNQNPPLGAAIVPVTPLQQNCTLIWCTKTMKAAIVDPGGDVPRILEMVKETGVTPDKIVLTHGHIDHAGGAAALKEELGVDIVGPHKDDLFLLETLAVTGVEYGINDARNCTSDKWLNEGDTLSVGEVDFAIRHCPGHSPGSVVFINEKIKLAIVGDVLFAGSIGRTDLPRGNHDDLIRSIKEKLLPLDDDVAFICGHGPMSTIGDERAGNPFLQE</sequence>
<evidence type="ECO:0000259" key="5">
    <source>
        <dbReference type="SMART" id="SM00849"/>
    </source>
</evidence>
<evidence type="ECO:0000256" key="4">
    <source>
        <dbReference type="ARBA" id="ARBA00022833"/>
    </source>
</evidence>
<evidence type="ECO:0000256" key="3">
    <source>
        <dbReference type="ARBA" id="ARBA00022801"/>
    </source>
</evidence>
<protein>
    <submittedName>
        <fullName evidence="6">Hypothetical metal-binding enzyme, YcbL homolog</fullName>
    </submittedName>
</protein>
<accession>A0A3B0RJI1</accession>
<dbReference type="Pfam" id="PF00753">
    <property type="entry name" value="Lactamase_B"/>
    <property type="match status" value="1"/>
</dbReference>
<dbReference type="PANTHER" id="PTHR46233:SF3">
    <property type="entry name" value="HYDROXYACYLGLUTATHIONE HYDROLASE GLOC"/>
    <property type="match status" value="1"/>
</dbReference>
<dbReference type="InterPro" id="IPR036866">
    <property type="entry name" value="RibonucZ/Hydroxyglut_hydro"/>
</dbReference>
<organism evidence="6">
    <name type="scientific">hydrothermal vent metagenome</name>
    <dbReference type="NCBI Taxonomy" id="652676"/>
    <lineage>
        <taxon>unclassified sequences</taxon>
        <taxon>metagenomes</taxon>
        <taxon>ecological metagenomes</taxon>
    </lineage>
</organism>
<keyword evidence="4" id="KW-0862">Zinc</keyword>
<dbReference type="InterPro" id="IPR051453">
    <property type="entry name" value="MBL_Glyoxalase_II"/>
</dbReference>
<dbReference type="EMBL" id="UOEC01000056">
    <property type="protein sequence ID" value="VAV88956.1"/>
    <property type="molecule type" value="Genomic_DNA"/>
</dbReference>
<dbReference type="CDD" id="cd07737">
    <property type="entry name" value="YcbL-like_MBL-fold"/>
    <property type="match status" value="1"/>
</dbReference>
<dbReference type="GO" id="GO:0046872">
    <property type="term" value="F:metal ion binding"/>
    <property type="evidence" value="ECO:0007669"/>
    <property type="project" value="UniProtKB-KW"/>
</dbReference>
<dbReference type="InterPro" id="IPR001279">
    <property type="entry name" value="Metallo-B-lactamas"/>
</dbReference>
<dbReference type="AlphaFoldDB" id="A0A3B0RJI1"/>
<evidence type="ECO:0000256" key="1">
    <source>
        <dbReference type="ARBA" id="ARBA00001947"/>
    </source>
</evidence>
<name>A0A3B0RJI1_9ZZZZ</name>
<dbReference type="PANTHER" id="PTHR46233">
    <property type="entry name" value="HYDROXYACYLGLUTATHIONE HYDROLASE GLOC"/>
    <property type="match status" value="1"/>
</dbReference>
<dbReference type="Gene3D" id="3.60.15.10">
    <property type="entry name" value="Ribonuclease Z/Hydroxyacylglutathione hydrolase-like"/>
    <property type="match status" value="1"/>
</dbReference>
<comment type="cofactor">
    <cofactor evidence="1">
        <name>Zn(2+)</name>
        <dbReference type="ChEBI" id="CHEBI:29105"/>
    </cofactor>
</comment>
<keyword evidence="2" id="KW-0479">Metal-binding</keyword>
<evidence type="ECO:0000313" key="6">
    <source>
        <dbReference type="EMBL" id="VAV88956.1"/>
    </source>
</evidence>